<dbReference type="EMBL" id="JAUKNN010000052">
    <property type="protein sequence ID" value="MDN8671096.1"/>
    <property type="molecule type" value="Genomic_DNA"/>
</dbReference>
<dbReference type="InterPro" id="IPR006260">
    <property type="entry name" value="TonB/TolA_C"/>
</dbReference>
<dbReference type="NCBIfam" id="TIGR01352">
    <property type="entry name" value="tonB_Cterm"/>
    <property type="match status" value="1"/>
</dbReference>
<dbReference type="Pfam" id="PF03544">
    <property type="entry name" value="TonB_C"/>
    <property type="match status" value="1"/>
</dbReference>
<evidence type="ECO:0000313" key="8">
    <source>
        <dbReference type="EMBL" id="MDN8671096.1"/>
    </source>
</evidence>
<dbReference type="PROSITE" id="PS52015">
    <property type="entry name" value="TONB_CTD"/>
    <property type="match status" value="1"/>
</dbReference>
<accession>A0ABT8QGN4</accession>
<reference evidence="8" key="1">
    <citation type="submission" date="2023-07" db="EMBL/GenBank/DDBJ databases">
        <title>Stenotrophomonas isolates from soil.</title>
        <authorList>
            <person name="Sharma V."/>
            <person name="Zur-Pinska J."/>
            <person name="Hay A.G."/>
        </authorList>
    </citation>
    <scope>NUCLEOTIDE SEQUENCE</scope>
    <source>
        <strain evidence="8">C2</strain>
    </source>
</reference>
<protein>
    <submittedName>
        <fullName evidence="8">TonB family protein</fullName>
    </submittedName>
</protein>
<evidence type="ECO:0000313" key="9">
    <source>
        <dbReference type="Proteomes" id="UP001174315"/>
    </source>
</evidence>
<dbReference type="Gene3D" id="3.30.1150.10">
    <property type="match status" value="1"/>
</dbReference>
<dbReference type="InterPro" id="IPR037682">
    <property type="entry name" value="TonB_C"/>
</dbReference>
<sequence>MAARVVMVAAALALTGCASTPRAHSTAPSPSGLTKVSTTLFIEPGDNPELPALPPPKVLTSPAPHVPPDAAPLPHPAEMILVVDIGTEGQVRSVMVARSTYMRELDRVALDALQQWRFEPVVHDGSAIAVRARVRVIFEARGR</sequence>
<feature type="chain" id="PRO_5045487430" evidence="6">
    <location>
        <begin position="24"/>
        <end position="143"/>
    </location>
</feature>
<dbReference type="PROSITE" id="PS51257">
    <property type="entry name" value="PROKAR_LIPOPROTEIN"/>
    <property type="match status" value="1"/>
</dbReference>
<evidence type="ECO:0000256" key="6">
    <source>
        <dbReference type="SAM" id="SignalP"/>
    </source>
</evidence>
<feature type="signal peptide" evidence="6">
    <location>
        <begin position="1"/>
        <end position="23"/>
    </location>
</feature>
<dbReference type="Proteomes" id="UP001174315">
    <property type="component" value="Unassembled WGS sequence"/>
</dbReference>
<evidence type="ECO:0000256" key="5">
    <source>
        <dbReference type="SAM" id="MobiDB-lite"/>
    </source>
</evidence>
<keyword evidence="6" id="KW-0732">Signal</keyword>
<keyword evidence="2" id="KW-0812">Transmembrane</keyword>
<evidence type="ECO:0000256" key="4">
    <source>
        <dbReference type="ARBA" id="ARBA00023136"/>
    </source>
</evidence>
<keyword evidence="4" id="KW-0472">Membrane</keyword>
<name>A0ABT8QGN4_9GAMM</name>
<keyword evidence="9" id="KW-1185">Reference proteome</keyword>
<organism evidence="8 9">
    <name type="scientific">Stenotrophomonas indicatrix</name>
    <dbReference type="NCBI Taxonomy" id="2045451"/>
    <lineage>
        <taxon>Bacteria</taxon>
        <taxon>Pseudomonadati</taxon>
        <taxon>Pseudomonadota</taxon>
        <taxon>Gammaproteobacteria</taxon>
        <taxon>Lysobacterales</taxon>
        <taxon>Lysobacteraceae</taxon>
        <taxon>Stenotrophomonas</taxon>
    </lineage>
</organism>
<dbReference type="RefSeq" id="WP_164280934.1">
    <property type="nucleotide sequence ID" value="NZ_JAUKNO010000021.1"/>
</dbReference>
<comment type="caution">
    <text evidence="8">The sequence shown here is derived from an EMBL/GenBank/DDBJ whole genome shotgun (WGS) entry which is preliminary data.</text>
</comment>
<gene>
    <name evidence="8" type="ORF">Q0S36_17250</name>
</gene>
<evidence type="ECO:0000259" key="7">
    <source>
        <dbReference type="PROSITE" id="PS52015"/>
    </source>
</evidence>
<evidence type="ECO:0000256" key="3">
    <source>
        <dbReference type="ARBA" id="ARBA00022989"/>
    </source>
</evidence>
<comment type="subcellular location">
    <subcellularLocation>
        <location evidence="1">Membrane</location>
        <topology evidence="1">Single-pass membrane protein</topology>
    </subcellularLocation>
</comment>
<evidence type="ECO:0000256" key="2">
    <source>
        <dbReference type="ARBA" id="ARBA00022692"/>
    </source>
</evidence>
<dbReference type="SUPFAM" id="SSF74653">
    <property type="entry name" value="TolA/TonB C-terminal domain"/>
    <property type="match status" value="1"/>
</dbReference>
<proteinExistence type="predicted"/>
<evidence type="ECO:0000256" key="1">
    <source>
        <dbReference type="ARBA" id="ARBA00004167"/>
    </source>
</evidence>
<feature type="region of interest" description="Disordered" evidence="5">
    <location>
        <begin position="45"/>
        <end position="68"/>
    </location>
</feature>
<keyword evidence="3" id="KW-1133">Transmembrane helix</keyword>
<feature type="domain" description="TonB C-terminal" evidence="7">
    <location>
        <begin position="51"/>
        <end position="143"/>
    </location>
</feature>